<reference evidence="2" key="1">
    <citation type="submission" date="2020-05" db="EMBL/GenBank/DDBJ databases">
        <authorList>
            <person name="Chiriac C."/>
            <person name="Salcher M."/>
            <person name="Ghai R."/>
            <person name="Kavagutti S V."/>
        </authorList>
    </citation>
    <scope>NUCLEOTIDE SEQUENCE</scope>
</reference>
<dbReference type="EMBL" id="CAEZVK010000086">
    <property type="protein sequence ID" value="CAB4633577.1"/>
    <property type="molecule type" value="Genomic_DNA"/>
</dbReference>
<dbReference type="GO" id="GO:0005829">
    <property type="term" value="C:cytosol"/>
    <property type="evidence" value="ECO:0007669"/>
    <property type="project" value="TreeGrafter"/>
</dbReference>
<evidence type="ECO:0000313" key="3">
    <source>
        <dbReference type="EMBL" id="CAB4633577.1"/>
    </source>
</evidence>
<dbReference type="InterPro" id="IPR011059">
    <property type="entry name" value="Metal-dep_hydrolase_composite"/>
</dbReference>
<dbReference type="InterPro" id="IPR023100">
    <property type="entry name" value="D-aminoacylase_insert_dom_sf"/>
</dbReference>
<organism evidence="2">
    <name type="scientific">freshwater metagenome</name>
    <dbReference type="NCBI Taxonomy" id="449393"/>
    <lineage>
        <taxon>unclassified sequences</taxon>
        <taxon>metagenomes</taxon>
        <taxon>ecological metagenomes</taxon>
    </lineage>
</organism>
<dbReference type="Gene3D" id="2.30.40.10">
    <property type="entry name" value="Urease, subunit C, domain 1"/>
    <property type="match status" value="1"/>
</dbReference>
<dbReference type="SUPFAM" id="SSF51556">
    <property type="entry name" value="Metallo-dependent hydrolases"/>
    <property type="match status" value="1"/>
</dbReference>
<dbReference type="InterPro" id="IPR050378">
    <property type="entry name" value="Metallo-dep_Hydrolases_sf"/>
</dbReference>
<dbReference type="EMBL" id="CAEZUO010000025">
    <property type="protein sequence ID" value="CAB4602652.1"/>
    <property type="molecule type" value="Genomic_DNA"/>
</dbReference>
<dbReference type="Gene3D" id="3.30.1490.130">
    <property type="entry name" value="D-aminoacylase. Domain 3"/>
    <property type="match status" value="1"/>
</dbReference>
<dbReference type="AlphaFoldDB" id="A0A6J6GMS9"/>
<proteinExistence type="predicted"/>
<dbReference type="SUPFAM" id="SSF51338">
    <property type="entry name" value="Composite domain of metallo-dependent hydrolases"/>
    <property type="match status" value="1"/>
</dbReference>
<dbReference type="PANTHER" id="PTHR11647:SF1">
    <property type="entry name" value="COLLAPSIN RESPONSE MEDIATOR PROTEIN"/>
    <property type="match status" value="1"/>
</dbReference>
<evidence type="ECO:0000313" key="2">
    <source>
        <dbReference type="EMBL" id="CAB4602652.1"/>
    </source>
</evidence>
<dbReference type="InterPro" id="IPR013108">
    <property type="entry name" value="Amidohydro_3"/>
</dbReference>
<dbReference type="EMBL" id="CAFBNA010000011">
    <property type="protein sequence ID" value="CAB4923039.1"/>
    <property type="molecule type" value="Genomic_DNA"/>
</dbReference>
<protein>
    <submittedName>
        <fullName evidence="2">Unannotated protein</fullName>
    </submittedName>
</protein>
<feature type="domain" description="Amidohydrolase 3" evidence="1">
    <location>
        <begin position="411"/>
        <end position="530"/>
    </location>
</feature>
<dbReference type="PANTHER" id="PTHR11647">
    <property type="entry name" value="HYDRANTOINASE/DIHYDROPYRIMIDINASE FAMILY MEMBER"/>
    <property type="match status" value="1"/>
</dbReference>
<dbReference type="Pfam" id="PF07969">
    <property type="entry name" value="Amidohydro_3"/>
    <property type="match status" value="2"/>
</dbReference>
<accession>A0A6J6GMS9</accession>
<evidence type="ECO:0000259" key="1">
    <source>
        <dbReference type="Pfam" id="PF07969"/>
    </source>
</evidence>
<dbReference type="GO" id="GO:0016812">
    <property type="term" value="F:hydrolase activity, acting on carbon-nitrogen (but not peptide) bonds, in cyclic amides"/>
    <property type="evidence" value="ECO:0007669"/>
    <property type="project" value="TreeGrafter"/>
</dbReference>
<dbReference type="Gene3D" id="3.20.20.140">
    <property type="entry name" value="Metal-dependent hydrolases"/>
    <property type="match status" value="2"/>
</dbReference>
<evidence type="ECO:0000313" key="4">
    <source>
        <dbReference type="EMBL" id="CAB4923039.1"/>
    </source>
</evidence>
<name>A0A6J6GMS9_9ZZZZ</name>
<gene>
    <name evidence="2" type="ORF">UFOPK1827_00723</name>
    <name evidence="3" type="ORF">UFOPK2000_00883</name>
    <name evidence="4" type="ORF">UFOPK3708_00368</name>
</gene>
<dbReference type="GO" id="GO:0016811">
    <property type="term" value="F:hydrolase activity, acting on carbon-nitrogen (but not peptide) bonds, in linear amides"/>
    <property type="evidence" value="ECO:0007669"/>
    <property type="project" value="InterPro"/>
</dbReference>
<feature type="domain" description="Amidohydrolase 3" evidence="1">
    <location>
        <begin position="42"/>
        <end position="194"/>
    </location>
</feature>
<sequence>MTSLVIAGGTVVDGTGSPGFVADVLVRDGRIAEIGTDLVGDDVLDATGCVVAPGFIDIHTHYDAQVFWDPSLTPSSFHGVTTVIAGNCGFSIAPTRPEHRDLIARTLENVEDMDVAALAAGVPWNFSTFPEYLQAVGELPLGLNFTAYIGHTALRLFVMGDDAYEREATSEEIAQMVVVLNEALDVGAAGFATSVAPTHRGVDGKPIPSRFANREELEALFNCVGEVGKGVVEVTPGEILPLADIYDLQIESGAPFTVTALLSTPTMTHRKFVELNRAGWERGAVVWPQVSPRPLSFAMSLAEPFTFNVNTVFAELMSGTLEERRSAYADHEWRDRAREVWSTGTFMVPRWETFEISECPADPSLEGRRVIDIAADRGSDPFDLILELALNESDLLLRVRCVVANDDPEEVALLISEDHCAFGLSDAGAHVGQLCDAPQATDLLGNWVRGRNVMTVEQAVHRLTKSQADLFNLVDRGELREGAWADIVVFDPATVAPGPIRRVADFPAGSERLTADQPDGVRHVLVNGTPIRRSGEQVDTSAGPGCIVEVGRRR</sequence>
<dbReference type="InterPro" id="IPR032466">
    <property type="entry name" value="Metal_Hydrolase"/>
</dbReference>